<sequence>MKKVATLLSIILITLIKAQAVSDYRYILVPAELSDFKENKSYGLDTILENSLKGKKYTILSENKSTWPADALGNSCKVLTADILNDKSMFRNKIILQFKDCNNQVILAEKASSSIKEFEPGYKDALKLALGKIPVSNPSSKIENLADVKPQETIKPQETVKPQEAIKTIPETKPKETTSQTATAQRYTKGNLSLQKIQIAEDQFILVDGNSSVPFATFKSTAKKDVYRVKLGSGESTIAYYENGNIIIEMPKSNGEFSNEIFTAN</sequence>
<protein>
    <submittedName>
        <fullName evidence="1">Uncharacterized protein</fullName>
    </submittedName>
</protein>
<comment type="caution">
    <text evidence="1">The sequence shown here is derived from an EMBL/GenBank/DDBJ whole genome shotgun (WGS) entry which is preliminary data.</text>
</comment>
<dbReference type="EMBL" id="JPLY01000004">
    <property type="protein sequence ID" value="KFC20890.1"/>
    <property type="molecule type" value="Genomic_DNA"/>
</dbReference>
<dbReference type="RefSeq" id="WP_034976499.1">
    <property type="nucleotide sequence ID" value="NZ_FOFI01000001.1"/>
</dbReference>
<organism evidence="1 2">
    <name type="scientific">Epilithonimonas lactis</name>
    <dbReference type="NCBI Taxonomy" id="421072"/>
    <lineage>
        <taxon>Bacteria</taxon>
        <taxon>Pseudomonadati</taxon>
        <taxon>Bacteroidota</taxon>
        <taxon>Flavobacteriia</taxon>
        <taxon>Flavobacteriales</taxon>
        <taxon>Weeksellaceae</taxon>
        <taxon>Chryseobacterium group</taxon>
        <taxon>Epilithonimonas</taxon>
    </lineage>
</organism>
<gene>
    <name evidence="1" type="ORF">IO89_11660</name>
</gene>
<accession>A0A085BEJ5</accession>
<name>A0A085BEJ5_9FLAO</name>
<dbReference type="eggNOG" id="ENOG5031F58">
    <property type="taxonomic scope" value="Bacteria"/>
</dbReference>
<keyword evidence="2" id="KW-1185">Reference proteome</keyword>
<evidence type="ECO:0000313" key="2">
    <source>
        <dbReference type="Proteomes" id="UP000028623"/>
    </source>
</evidence>
<reference evidence="1 2" key="1">
    <citation type="submission" date="2014-07" db="EMBL/GenBank/DDBJ databases">
        <title>Epilithonimonas lactis LMG 22401 Genome.</title>
        <authorList>
            <person name="Pipes S.E."/>
            <person name="Stropko S.J."/>
        </authorList>
    </citation>
    <scope>NUCLEOTIDE SEQUENCE [LARGE SCALE GENOMIC DNA]</scope>
    <source>
        <strain evidence="1 2">LMG 24401</strain>
    </source>
</reference>
<evidence type="ECO:0000313" key="1">
    <source>
        <dbReference type="EMBL" id="KFC20890.1"/>
    </source>
</evidence>
<proteinExistence type="predicted"/>
<dbReference type="Proteomes" id="UP000028623">
    <property type="component" value="Unassembled WGS sequence"/>
</dbReference>
<dbReference type="AlphaFoldDB" id="A0A085BEJ5"/>
<dbReference type="STRING" id="421072.SAMN04488097_0209"/>
<dbReference type="OrthoDB" id="1274006at2"/>